<sequence>MAALNAYYRRECDWRIVPCDALSDLTAHHTRRTWGTAVEGGPEERSAWLIDDSTADDPHAQPVTWISHDGLDYQDVAVQEECPDCGRLSRSTTLSWGPGRRVGGPHHICRHCEYRWPAAPVYHVSLWKGPQREYPEGPGACFACHCSDRFRCATDCTGATPNEIVGQLLCTPCRSQFTSDSWRQLVAAGYGTPNHHPYFAEQRDLWLVLRTRAGTAPGDAARAWEQRLALAARRAR</sequence>
<comment type="caution">
    <text evidence="1">The sequence shown here is derived from an EMBL/GenBank/DDBJ whole genome shotgun (WGS) entry which is preliminary data.</text>
</comment>
<dbReference type="RefSeq" id="WP_198274928.1">
    <property type="nucleotide sequence ID" value="NZ_BAAAIF010000018.1"/>
</dbReference>
<evidence type="ECO:0000313" key="2">
    <source>
        <dbReference type="Proteomes" id="UP000638849"/>
    </source>
</evidence>
<organism evidence="1 2">
    <name type="scientific">Streptomyces javensis</name>
    <dbReference type="NCBI Taxonomy" id="114698"/>
    <lineage>
        <taxon>Bacteria</taxon>
        <taxon>Bacillati</taxon>
        <taxon>Actinomycetota</taxon>
        <taxon>Actinomycetes</taxon>
        <taxon>Kitasatosporales</taxon>
        <taxon>Streptomycetaceae</taxon>
        <taxon>Streptomyces</taxon>
        <taxon>Streptomyces violaceusniger group</taxon>
    </lineage>
</organism>
<evidence type="ECO:0000313" key="1">
    <source>
        <dbReference type="EMBL" id="MBI0311642.1"/>
    </source>
</evidence>
<protein>
    <submittedName>
        <fullName evidence="1">Uncharacterized protein</fullName>
    </submittedName>
</protein>
<gene>
    <name evidence="1" type="ORF">JBF12_01040</name>
</gene>
<proteinExistence type="predicted"/>
<accession>A0ABS0R2Q1</accession>
<dbReference type="EMBL" id="JAEEAQ010000005">
    <property type="protein sequence ID" value="MBI0311642.1"/>
    <property type="molecule type" value="Genomic_DNA"/>
</dbReference>
<keyword evidence="2" id="KW-1185">Reference proteome</keyword>
<name>A0ABS0R2Q1_9ACTN</name>
<dbReference type="Proteomes" id="UP000638849">
    <property type="component" value="Unassembled WGS sequence"/>
</dbReference>
<reference evidence="1 2" key="1">
    <citation type="submission" date="2020-12" db="EMBL/GenBank/DDBJ databases">
        <authorList>
            <person name="Kusuma A.B."/>
            <person name="Nouioui I."/>
            <person name="Goodfellow M."/>
        </authorList>
    </citation>
    <scope>NUCLEOTIDE SEQUENCE [LARGE SCALE GENOMIC DNA]</scope>
    <source>
        <strain evidence="1 2">DSM 41764</strain>
    </source>
</reference>